<organism evidence="2 3">
    <name type="scientific">Aspergillus calidoustus</name>
    <dbReference type="NCBI Taxonomy" id="454130"/>
    <lineage>
        <taxon>Eukaryota</taxon>
        <taxon>Fungi</taxon>
        <taxon>Dikarya</taxon>
        <taxon>Ascomycota</taxon>
        <taxon>Pezizomycotina</taxon>
        <taxon>Eurotiomycetes</taxon>
        <taxon>Eurotiomycetidae</taxon>
        <taxon>Eurotiales</taxon>
        <taxon>Aspergillaceae</taxon>
        <taxon>Aspergillus</taxon>
        <taxon>Aspergillus subgen. Nidulantes</taxon>
    </lineage>
</organism>
<evidence type="ECO:0008006" key="4">
    <source>
        <dbReference type="Google" id="ProtNLM"/>
    </source>
</evidence>
<dbReference type="AlphaFoldDB" id="A0A0U5GNS1"/>
<dbReference type="PIRSF" id="PIRSF016184">
    <property type="entry name" value="PhzC_PhzF"/>
    <property type="match status" value="1"/>
</dbReference>
<dbReference type="NCBIfam" id="TIGR00654">
    <property type="entry name" value="PhzF_family"/>
    <property type="match status" value="1"/>
</dbReference>
<evidence type="ECO:0000313" key="2">
    <source>
        <dbReference type="EMBL" id="CEL02404.1"/>
    </source>
</evidence>
<dbReference type="PANTHER" id="PTHR13774">
    <property type="entry name" value="PHENAZINE BIOSYNTHESIS PROTEIN"/>
    <property type="match status" value="1"/>
</dbReference>
<reference evidence="3" key="1">
    <citation type="journal article" date="2016" name="Genome Announc.">
        <title>Draft genome sequences of fungus Aspergillus calidoustus.</title>
        <authorList>
            <person name="Horn F."/>
            <person name="Linde J."/>
            <person name="Mattern D.J."/>
            <person name="Walther G."/>
            <person name="Guthke R."/>
            <person name="Scherlach K."/>
            <person name="Martin K."/>
            <person name="Brakhage A.A."/>
            <person name="Petzke L."/>
            <person name="Valiante V."/>
        </authorList>
    </citation>
    <scope>NUCLEOTIDE SEQUENCE [LARGE SCALE GENOMIC DNA]</scope>
    <source>
        <strain evidence="3">SF006504</strain>
    </source>
</reference>
<sequence>MATQIDFVTLDVFTTEIFEGNPLGVVFLPPPTSPQLTQRQKQTIAREFNLSETIFVHDKASSPSGSRAIDIFTESVELPFAGHPTIGAASWFLCHAAEEDSNGNAVVQNLLMKAGKVPISLQDPQAGTVTAHVAHNVHIHETQYPLSEVSRLYPSLQAHLKPEKIALFSVVKGMSQLLIELPSLEVLGAVTTAYGGQEASASYLDEGWAEGMVCTYFFVRGVQDEKLGRKVIRTRTILGNLEDPATGSAASGLAAYLSLTEGRAGEFKYDVVQGVEMGRRSEIGVEVVVKEGAKIENLVLKGSAVKVSEGKIVVPQA</sequence>
<dbReference type="Gene3D" id="3.10.310.10">
    <property type="entry name" value="Diaminopimelate Epimerase, Chain A, domain 1"/>
    <property type="match status" value="2"/>
</dbReference>
<gene>
    <name evidence="2" type="ORF">ASPCAL03574</name>
</gene>
<evidence type="ECO:0000313" key="3">
    <source>
        <dbReference type="Proteomes" id="UP000054771"/>
    </source>
</evidence>
<dbReference type="SUPFAM" id="SSF54506">
    <property type="entry name" value="Diaminopimelate epimerase-like"/>
    <property type="match status" value="1"/>
</dbReference>
<feature type="active site" evidence="1">
    <location>
        <position position="52"/>
    </location>
</feature>
<evidence type="ECO:0000256" key="1">
    <source>
        <dbReference type="PIRSR" id="PIRSR016184-1"/>
    </source>
</evidence>
<accession>A0A0U5GNS1</accession>
<dbReference type="Proteomes" id="UP000054771">
    <property type="component" value="Unassembled WGS sequence"/>
</dbReference>
<dbReference type="Pfam" id="PF02567">
    <property type="entry name" value="PhzC-PhzF"/>
    <property type="match status" value="1"/>
</dbReference>
<proteinExistence type="predicted"/>
<keyword evidence="3" id="KW-1185">Reference proteome</keyword>
<name>A0A0U5GNS1_ASPCI</name>
<dbReference type="GO" id="GO:0016853">
    <property type="term" value="F:isomerase activity"/>
    <property type="evidence" value="ECO:0007669"/>
    <property type="project" value="TreeGrafter"/>
</dbReference>
<dbReference type="EMBL" id="CDMC01000003">
    <property type="protein sequence ID" value="CEL02404.1"/>
    <property type="molecule type" value="Genomic_DNA"/>
</dbReference>
<dbReference type="GO" id="GO:0005737">
    <property type="term" value="C:cytoplasm"/>
    <property type="evidence" value="ECO:0007669"/>
    <property type="project" value="TreeGrafter"/>
</dbReference>
<dbReference type="STRING" id="454130.A0A0U5GNS1"/>
<protein>
    <recommendedName>
        <fullName evidence="4">Phenazine biosynthesis-like protein</fullName>
    </recommendedName>
</protein>
<dbReference type="OrthoDB" id="75169at2759"/>
<dbReference type="PANTHER" id="PTHR13774:SF32">
    <property type="entry name" value="ANTISENSE-ENHANCING SEQUENCE 1"/>
    <property type="match status" value="1"/>
</dbReference>
<dbReference type="OMA" id="FIHLHID"/>
<dbReference type="InterPro" id="IPR003719">
    <property type="entry name" value="Phenazine_PhzF-like"/>
</dbReference>